<accession>A0ABX1BJA8</accession>
<dbReference type="Proteomes" id="UP000696294">
    <property type="component" value="Unassembled WGS sequence"/>
</dbReference>
<gene>
    <name evidence="1" type="ORF">HCN51_45390</name>
</gene>
<evidence type="ECO:0008006" key="3">
    <source>
        <dbReference type="Google" id="ProtNLM"/>
    </source>
</evidence>
<evidence type="ECO:0000313" key="2">
    <source>
        <dbReference type="Proteomes" id="UP000696294"/>
    </source>
</evidence>
<protein>
    <recommendedName>
        <fullName evidence="3">Alcohol dehydrogenase-like C-terminal domain-containing protein</fullName>
    </recommendedName>
</protein>
<dbReference type="EMBL" id="JAATEP010000051">
    <property type="protein sequence ID" value="NJP96592.1"/>
    <property type="molecule type" value="Genomic_DNA"/>
</dbReference>
<name>A0ABX1BJA8_9ACTN</name>
<reference evidence="1 2" key="1">
    <citation type="submission" date="2020-03" db="EMBL/GenBank/DDBJ databases">
        <title>WGS of actinomycetes isolated from Thailand.</title>
        <authorList>
            <person name="Thawai C."/>
        </authorList>
    </citation>
    <scope>NUCLEOTIDE SEQUENCE [LARGE SCALE GENOMIC DNA]</scope>
    <source>
        <strain evidence="1 2">FMUSA5-5</strain>
    </source>
</reference>
<dbReference type="InterPro" id="IPR036291">
    <property type="entry name" value="NAD(P)-bd_dom_sf"/>
</dbReference>
<organism evidence="1 2">
    <name type="scientific">Nonomuraea composti</name>
    <dbReference type="NCBI Taxonomy" id="2720023"/>
    <lineage>
        <taxon>Bacteria</taxon>
        <taxon>Bacillati</taxon>
        <taxon>Actinomycetota</taxon>
        <taxon>Actinomycetes</taxon>
        <taxon>Streptosporangiales</taxon>
        <taxon>Streptosporangiaceae</taxon>
        <taxon>Nonomuraea</taxon>
    </lineage>
</organism>
<proteinExistence type="predicted"/>
<dbReference type="SUPFAM" id="SSF51735">
    <property type="entry name" value="NAD(P)-binding Rossmann-fold domains"/>
    <property type="match status" value="1"/>
</dbReference>
<keyword evidence="2" id="KW-1185">Reference proteome</keyword>
<comment type="caution">
    <text evidence="1">The sequence shown here is derived from an EMBL/GenBank/DDBJ whole genome shotgun (WGS) entry which is preliminary data.</text>
</comment>
<dbReference type="RefSeq" id="WP_168018126.1">
    <property type="nucleotide sequence ID" value="NZ_JAATEP010000051.1"/>
</dbReference>
<dbReference type="Gene3D" id="3.40.50.720">
    <property type="entry name" value="NAD(P)-binding Rossmann-like Domain"/>
    <property type="match status" value="1"/>
</dbReference>
<evidence type="ECO:0000313" key="1">
    <source>
        <dbReference type="EMBL" id="NJP96592.1"/>
    </source>
</evidence>
<sequence length="112" mass="12171">MIEEGRDSCREKVLVSGGIGSVAVLLLSGRIHVVATALSKYEAYVRDLWVGGIVNYRDADTIEECLRRSSGGVDAIIDPSLKGDELITPFRAVRPRRAPAHHHARHAGVLSL</sequence>